<dbReference type="Gene3D" id="1.25.70.10">
    <property type="entry name" value="Transcription termination factor 3, mitochondrial"/>
    <property type="match status" value="1"/>
</dbReference>
<organism evidence="1 2">
    <name type="scientific">Anguilla anguilla</name>
    <name type="common">European freshwater eel</name>
    <name type="synonym">Muraena anguilla</name>
    <dbReference type="NCBI Taxonomy" id="7936"/>
    <lineage>
        <taxon>Eukaryota</taxon>
        <taxon>Metazoa</taxon>
        <taxon>Chordata</taxon>
        <taxon>Craniata</taxon>
        <taxon>Vertebrata</taxon>
        <taxon>Euteleostomi</taxon>
        <taxon>Actinopterygii</taxon>
        <taxon>Neopterygii</taxon>
        <taxon>Teleostei</taxon>
        <taxon>Anguilliformes</taxon>
        <taxon>Anguillidae</taxon>
        <taxon>Anguilla</taxon>
    </lineage>
</organism>
<protein>
    <submittedName>
        <fullName evidence="1">Uncharacterized protein</fullName>
    </submittedName>
</protein>
<accession>A0A9D3RI25</accession>
<reference evidence="1" key="1">
    <citation type="submission" date="2021-01" db="EMBL/GenBank/DDBJ databases">
        <title>A chromosome-scale assembly of European eel, Anguilla anguilla.</title>
        <authorList>
            <person name="Henkel C."/>
            <person name="Jong-Raadsen S.A."/>
            <person name="Dufour S."/>
            <person name="Weltzien F.-A."/>
            <person name="Palstra A.P."/>
            <person name="Pelster B."/>
            <person name="Spaink H.P."/>
            <person name="Van Den Thillart G.E."/>
            <person name="Jansen H."/>
            <person name="Zahm M."/>
            <person name="Klopp C."/>
            <person name="Cedric C."/>
            <person name="Louis A."/>
            <person name="Berthelot C."/>
            <person name="Parey E."/>
            <person name="Roest Crollius H."/>
            <person name="Montfort J."/>
            <person name="Robinson-Rechavi M."/>
            <person name="Bucao C."/>
            <person name="Bouchez O."/>
            <person name="Gislard M."/>
            <person name="Lluch J."/>
            <person name="Milhes M."/>
            <person name="Lampietro C."/>
            <person name="Lopez Roques C."/>
            <person name="Donnadieu C."/>
            <person name="Braasch I."/>
            <person name="Desvignes T."/>
            <person name="Postlethwait J."/>
            <person name="Bobe J."/>
            <person name="Guiguen Y."/>
            <person name="Dirks R."/>
        </authorList>
    </citation>
    <scope>NUCLEOTIDE SEQUENCE</scope>
    <source>
        <strain evidence="1">Tag_6206</strain>
        <tissue evidence="1">Liver</tissue>
    </source>
</reference>
<dbReference type="EMBL" id="JAFIRN010000019">
    <property type="protein sequence ID" value="KAG5830848.1"/>
    <property type="molecule type" value="Genomic_DNA"/>
</dbReference>
<keyword evidence="2" id="KW-1185">Reference proteome</keyword>
<evidence type="ECO:0000313" key="1">
    <source>
        <dbReference type="EMBL" id="KAG5830848.1"/>
    </source>
</evidence>
<gene>
    <name evidence="1" type="ORF">ANANG_G00314910</name>
</gene>
<proteinExistence type="predicted"/>
<name>A0A9D3RI25_ANGAN</name>
<evidence type="ECO:0000313" key="2">
    <source>
        <dbReference type="Proteomes" id="UP001044222"/>
    </source>
</evidence>
<dbReference type="AlphaFoldDB" id="A0A9D3RI25"/>
<comment type="caution">
    <text evidence="1">The sequence shown here is derived from an EMBL/GenBank/DDBJ whole genome shotgun (WGS) entry which is preliminary data.</text>
</comment>
<sequence>MRIWLQKLLSQNPFVLMKPPDALRDNLGFLQDRGFRPAELLQLISKLKGFFSELSAGSMGRPWPTRGDVLRCSDGELREAVLRCPALLYYPCPCWRTGFRAFWALGSACARYRPRPLCWS</sequence>
<dbReference type="Proteomes" id="UP001044222">
    <property type="component" value="Chromosome 19"/>
</dbReference>
<dbReference type="InterPro" id="IPR038538">
    <property type="entry name" value="MTERF_sf"/>
</dbReference>